<evidence type="ECO:0000256" key="9">
    <source>
        <dbReference type="SAM" id="MobiDB-lite"/>
    </source>
</evidence>
<sequence>MAGEQEIAKEGSLHKEEKTETLDEKITDTQEEFWLKDAKDVKLDEEENRVFNEEHFEETDEIDIAIVNEVTIVDDDPELLSFTIRGLFVGIILSALSSSVYQLMVFKPVGVALSSIFMLIVAYVFCNAWYRFLPKGGWLNPAPFNYKEHACVYIMVSSANTSAYGTYILSAQQLYFQNTPGPAGSIFLLLATQLIGYGIAGQLRPYLVYPANMIWPQSLPTISVLKTFNLQKEEAQWRTKFFFYVFGAIFVYEFIPQYMFPLLSGFSIVCLASRGSKTVQNIFGGTAINEGLGIFNLSFDWNYLLTTSPLVLPFWVQVNYYTGILALWLIAPLLYYYNVWNAQSYPFLSSAIFRLFENGTSVTYPQSTVLNADNSINYEKLQEVGNPQFATTNAFSYIVINLGVTATISHVFLFYGKQIWKNFRAAWNSSKDVTGGDIHMQLMSKYKEVPNWWYYSIFVGGLALNIGMAYANKSQLPWWGVIFAVVLSSILSLPLNLISAVTGTSFGLNVLTEMICGFVLPGYPIANMYFKTLGYNTMSQAGIMASDLKIGHYLKVPPRWTFFHQMVGTVVGCFFNYLVNKIVVDNQTEVLLIPGGNQFWSGITPQTINSAAITWGAVGPIVMFGPNSRYYIILWAFVIGFALPFPFWLLHKKFPKAGFQYVNLPTFLVGLCILPGSNTSWITNSFIVVLISQFYLKRRYTAWFSKYNYLLSAALDSGTSLMVFFLSMAVQGGGNGIAYNFPTWAGNREDLDYMDYCCATCE</sequence>
<feature type="transmembrane region" description="Helical" evidence="10">
    <location>
        <begin position="279"/>
        <end position="297"/>
    </location>
</feature>
<dbReference type="Proteomes" id="UP000253551">
    <property type="component" value="Unassembled WGS sequence"/>
</dbReference>
<dbReference type="NCBIfam" id="TIGR00728">
    <property type="entry name" value="OPT_sfam"/>
    <property type="match status" value="1"/>
</dbReference>
<protein>
    <recommendedName>
        <fullName evidence="13">OPT family small oligopeptide transporter</fullName>
    </recommendedName>
</protein>
<feature type="transmembrane region" description="Helical" evidence="10">
    <location>
        <begin position="668"/>
        <end position="696"/>
    </location>
</feature>
<feature type="transmembrane region" description="Helical" evidence="10">
    <location>
        <begin position="452"/>
        <end position="471"/>
    </location>
</feature>
<accession>A0A367K4J6</accession>
<dbReference type="GO" id="GO:0035673">
    <property type="term" value="F:oligopeptide transmembrane transporter activity"/>
    <property type="evidence" value="ECO:0007669"/>
    <property type="project" value="InterPro"/>
</dbReference>
<feature type="transmembrane region" description="Helical" evidence="10">
    <location>
        <begin position="86"/>
        <end position="104"/>
    </location>
</feature>
<evidence type="ECO:0000256" key="2">
    <source>
        <dbReference type="ARBA" id="ARBA00008807"/>
    </source>
</evidence>
<feature type="region of interest" description="Disordered" evidence="9">
    <location>
        <begin position="1"/>
        <end position="25"/>
    </location>
</feature>
<feature type="transmembrane region" description="Helical" evidence="10">
    <location>
        <begin position="630"/>
        <end position="648"/>
    </location>
</feature>
<dbReference type="NCBIfam" id="TIGR00727">
    <property type="entry name" value="ISP4_OPT"/>
    <property type="match status" value="1"/>
</dbReference>
<keyword evidence="3" id="KW-0813">Transport</keyword>
<evidence type="ECO:0000256" key="10">
    <source>
        <dbReference type="SAM" id="Phobius"/>
    </source>
</evidence>
<feature type="transmembrane region" description="Helical" evidence="10">
    <location>
        <begin position="150"/>
        <end position="169"/>
    </location>
</feature>
<evidence type="ECO:0000256" key="8">
    <source>
        <dbReference type="ARBA" id="ARBA00023136"/>
    </source>
</evidence>
<dbReference type="GO" id="GO:0015031">
    <property type="term" value="P:protein transport"/>
    <property type="evidence" value="ECO:0007669"/>
    <property type="project" value="UniProtKB-KW"/>
</dbReference>
<feature type="transmembrane region" description="Helical" evidence="10">
    <location>
        <begin position="110"/>
        <end position="130"/>
    </location>
</feature>
<feature type="transmembrane region" description="Helical" evidence="10">
    <location>
        <begin position="181"/>
        <end position="200"/>
    </location>
</feature>
<feature type="transmembrane region" description="Helical" evidence="10">
    <location>
        <begin position="562"/>
        <end position="579"/>
    </location>
</feature>
<keyword evidence="12" id="KW-1185">Reference proteome</keyword>
<comment type="caution">
    <text evidence="11">The sequence shown here is derived from an EMBL/GenBank/DDBJ whole genome shotgun (WGS) entry which is preliminary data.</text>
</comment>
<reference evidence="11 12" key="1">
    <citation type="journal article" date="2018" name="G3 (Bethesda)">
        <title>Phylogenetic and Phylogenomic Definition of Rhizopus Species.</title>
        <authorList>
            <person name="Gryganskyi A.P."/>
            <person name="Golan J."/>
            <person name="Dolatabadi S."/>
            <person name="Mondo S."/>
            <person name="Robb S."/>
            <person name="Idnurm A."/>
            <person name="Muszewska A."/>
            <person name="Steczkiewicz K."/>
            <person name="Masonjones S."/>
            <person name="Liao H.L."/>
            <person name="Gajdeczka M.T."/>
            <person name="Anike F."/>
            <person name="Vuek A."/>
            <person name="Anishchenko I.M."/>
            <person name="Voigt K."/>
            <person name="de Hoog G.S."/>
            <person name="Smith M.E."/>
            <person name="Heitman J."/>
            <person name="Vilgalys R."/>
            <person name="Stajich J.E."/>
        </authorList>
    </citation>
    <scope>NUCLEOTIDE SEQUENCE [LARGE SCALE GENOMIC DNA]</scope>
    <source>
        <strain evidence="11 12">LSU 92-RS-03</strain>
    </source>
</reference>
<evidence type="ECO:0000256" key="3">
    <source>
        <dbReference type="ARBA" id="ARBA00022448"/>
    </source>
</evidence>
<feature type="transmembrane region" description="Helical" evidence="10">
    <location>
        <begin position="241"/>
        <end position="259"/>
    </location>
</feature>
<dbReference type="GO" id="GO:0016020">
    <property type="term" value="C:membrane"/>
    <property type="evidence" value="ECO:0007669"/>
    <property type="project" value="UniProtKB-SubCell"/>
</dbReference>
<dbReference type="InterPro" id="IPR004648">
    <property type="entry name" value="Oligpept_transpt"/>
</dbReference>
<evidence type="ECO:0000256" key="5">
    <source>
        <dbReference type="ARBA" id="ARBA00022856"/>
    </source>
</evidence>
<keyword evidence="4 10" id="KW-0812">Transmembrane</keyword>
<keyword evidence="7 10" id="KW-1133">Transmembrane helix</keyword>
<feature type="transmembrane region" description="Helical" evidence="10">
    <location>
        <begin position="394"/>
        <end position="415"/>
    </location>
</feature>
<comment type="similarity">
    <text evidence="2">Belongs to the oligopeptide OPT transporter family.</text>
</comment>
<dbReference type="EMBL" id="PJQM01002266">
    <property type="protein sequence ID" value="RCH96791.1"/>
    <property type="molecule type" value="Genomic_DNA"/>
</dbReference>
<proteinExistence type="inferred from homology"/>
<feature type="transmembrane region" description="Helical" evidence="10">
    <location>
        <begin position="318"/>
        <end position="337"/>
    </location>
</feature>
<evidence type="ECO:0000313" key="11">
    <source>
        <dbReference type="EMBL" id="RCH96791.1"/>
    </source>
</evidence>
<feature type="transmembrane region" description="Helical" evidence="10">
    <location>
        <begin position="510"/>
        <end position="530"/>
    </location>
</feature>
<organism evidence="11 12">
    <name type="scientific">Rhizopus stolonifer</name>
    <name type="common">Rhizopus nigricans</name>
    <dbReference type="NCBI Taxonomy" id="4846"/>
    <lineage>
        <taxon>Eukaryota</taxon>
        <taxon>Fungi</taxon>
        <taxon>Fungi incertae sedis</taxon>
        <taxon>Mucoromycota</taxon>
        <taxon>Mucoromycotina</taxon>
        <taxon>Mucoromycetes</taxon>
        <taxon>Mucorales</taxon>
        <taxon>Mucorineae</taxon>
        <taxon>Rhizopodaceae</taxon>
        <taxon>Rhizopus</taxon>
    </lineage>
</organism>
<keyword evidence="8 10" id="KW-0472">Membrane</keyword>
<feature type="transmembrane region" description="Helical" evidence="10">
    <location>
        <begin position="708"/>
        <end position="730"/>
    </location>
</feature>
<evidence type="ECO:0008006" key="13">
    <source>
        <dbReference type="Google" id="ProtNLM"/>
    </source>
</evidence>
<dbReference type="PANTHER" id="PTHR22601">
    <property type="entry name" value="ISP4 LIKE PROTEIN"/>
    <property type="match status" value="1"/>
</dbReference>
<evidence type="ECO:0000256" key="1">
    <source>
        <dbReference type="ARBA" id="ARBA00004141"/>
    </source>
</evidence>
<comment type="subcellular location">
    <subcellularLocation>
        <location evidence="1">Membrane</location>
        <topology evidence="1">Multi-pass membrane protein</topology>
    </subcellularLocation>
</comment>
<feature type="transmembrane region" description="Helical" evidence="10">
    <location>
        <begin position="477"/>
        <end position="498"/>
    </location>
</feature>
<gene>
    <name evidence="11" type="ORF">CU098_009218</name>
</gene>
<dbReference type="InterPro" id="IPR004813">
    <property type="entry name" value="OPT"/>
</dbReference>
<keyword evidence="5" id="KW-0571">Peptide transport</keyword>
<evidence type="ECO:0000256" key="6">
    <source>
        <dbReference type="ARBA" id="ARBA00022927"/>
    </source>
</evidence>
<dbReference type="OrthoDB" id="9986677at2759"/>
<name>A0A367K4J6_RHIST</name>
<dbReference type="Pfam" id="PF03169">
    <property type="entry name" value="OPT"/>
    <property type="match status" value="1"/>
</dbReference>
<evidence type="ECO:0000256" key="7">
    <source>
        <dbReference type="ARBA" id="ARBA00022989"/>
    </source>
</evidence>
<evidence type="ECO:0000313" key="12">
    <source>
        <dbReference type="Proteomes" id="UP000253551"/>
    </source>
</evidence>
<keyword evidence="6" id="KW-0653">Protein transport</keyword>
<evidence type="ECO:0000256" key="4">
    <source>
        <dbReference type="ARBA" id="ARBA00022692"/>
    </source>
</evidence>
<dbReference type="AlphaFoldDB" id="A0A367K4J6"/>